<sequence>MRACSWRPRVRPGPWLLLSLLLSVSAAARERSGGPTLQRRMLVLPARIGELPPLTIHVAAGVATFIQLEVPVGPGTPRLPEGEARIRLVPVHGGSWLLVPGTDLVEGERVPLTLDAGPEAGPLRFLLVTRPGEADVQVRVVRDGTSADEDAAESLARQLLATPEARVTHVVPRQVLAPGNSHARVDSVLWMGRRLFAAVSVRCDREGDSPWKLVQVRLRAMLPDGVLLEWPVRLLAGASRARRQRHVFTSLLPEGALRLELALDGEDAPGGFLSLPAEEEPTPP</sequence>
<reference evidence="2 3" key="1">
    <citation type="submission" date="2019-08" db="EMBL/GenBank/DDBJ databases">
        <title>Archangium and Cystobacter genomes.</title>
        <authorList>
            <person name="Chen I.-C.K."/>
            <person name="Wielgoss S."/>
        </authorList>
    </citation>
    <scope>NUCLEOTIDE SEQUENCE [LARGE SCALE GENOMIC DNA]</scope>
    <source>
        <strain evidence="2 3">Cbm 6</strain>
    </source>
</reference>
<feature type="chain" id="PRO_5047431357" evidence="1">
    <location>
        <begin position="29"/>
        <end position="284"/>
    </location>
</feature>
<name>A0ABY9WSS1_9BACT</name>
<keyword evidence="1" id="KW-0732">Signal</keyword>
<dbReference type="Proteomes" id="UP001611383">
    <property type="component" value="Chromosome"/>
</dbReference>
<feature type="signal peptide" evidence="1">
    <location>
        <begin position="1"/>
        <end position="28"/>
    </location>
</feature>
<evidence type="ECO:0000256" key="1">
    <source>
        <dbReference type="SAM" id="SignalP"/>
    </source>
</evidence>
<keyword evidence="3" id="KW-1185">Reference proteome</keyword>
<organism evidence="2 3">
    <name type="scientific">Archangium minus</name>
    <dbReference type="NCBI Taxonomy" id="83450"/>
    <lineage>
        <taxon>Bacteria</taxon>
        <taxon>Pseudomonadati</taxon>
        <taxon>Myxococcota</taxon>
        <taxon>Myxococcia</taxon>
        <taxon>Myxococcales</taxon>
        <taxon>Cystobacterineae</taxon>
        <taxon>Archangiaceae</taxon>
        <taxon>Archangium</taxon>
    </lineage>
</organism>
<dbReference type="EMBL" id="CP043494">
    <property type="protein sequence ID" value="WNG46700.1"/>
    <property type="molecule type" value="Genomic_DNA"/>
</dbReference>
<evidence type="ECO:0000313" key="3">
    <source>
        <dbReference type="Proteomes" id="UP001611383"/>
    </source>
</evidence>
<accession>A0ABY9WSS1</accession>
<proteinExistence type="predicted"/>
<protein>
    <submittedName>
        <fullName evidence="2">DUF2381 family protein</fullName>
    </submittedName>
</protein>
<gene>
    <name evidence="2" type="ORF">F0U60_23225</name>
</gene>
<dbReference type="Pfam" id="PF09544">
    <property type="entry name" value="DUF2381"/>
    <property type="match status" value="1"/>
</dbReference>
<dbReference type="InterPro" id="IPR011754">
    <property type="entry name" value="Mxa_paralog_2268"/>
</dbReference>
<evidence type="ECO:0000313" key="2">
    <source>
        <dbReference type="EMBL" id="WNG46700.1"/>
    </source>
</evidence>